<keyword evidence="6 14" id="KW-0418">Kinase</keyword>
<keyword evidence="15" id="KW-1185">Reference proteome</keyword>
<accession>A0A0S4IUF2</accession>
<dbReference type="SMART" id="SM00220">
    <property type="entry name" value="S_TKc"/>
    <property type="match status" value="1"/>
</dbReference>
<evidence type="ECO:0000256" key="2">
    <source>
        <dbReference type="ARBA" id="ARBA00013203"/>
    </source>
</evidence>
<dbReference type="GO" id="GO:0004712">
    <property type="term" value="F:protein serine/threonine/tyrosine kinase activity"/>
    <property type="evidence" value="ECO:0007669"/>
    <property type="project" value="UniProtKB-EC"/>
</dbReference>
<dbReference type="OMA" id="ILLYHNG"/>
<comment type="catalytic activity">
    <reaction evidence="10">
        <text>L-tyrosyl-[protein] + ATP = O-phospho-L-tyrosyl-[protein] + ADP + H(+)</text>
        <dbReference type="Rhea" id="RHEA:10596"/>
        <dbReference type="Rhea" id="RHEA-COMP:10136"/>
        <dbReference type="Rhea" id="RHEA-COMP:20101"/>
        <dbReference type="ChEBI" id="CHEBI:15378"/>
        <dbReference type="ChEBI" id="CHEBI:30616"/>
        <dbReference type="ChEBI" id="CHEBI:46858"/>
        <dbReference type="ChEBI" id="CHEBI:61978"/>
        <dbReference type="ChEBI" id="CHEBI:456216"/>
        <dbReference type="EC" id="2.7.12.1"/>
    </reaction>
</comment>
<evidence type="ECO:0000259" key="13">
    <source>
        <dbReference type="PROSITE" id="PS50011"/>
    </source>
</evidence>
<dbReference type="CDD" id="cd14210">
    <property type="entry name" value="PKc_DYRK"/>
    <property type="match status" value="1"/>
</dbReference>
<dbReference type="InterPro" id="IPR050494">
    <property type="entry name" value="Ser_Thr_dual-spec_kinase"/>
</dbReference>
<evidence type="ECO:0000256" key="1">
    <source>
        <dbReference type="ARBA" id="ARBA00008867"/>
    </source>
</evidence>
<keyword evidence="4" id="KW-0808">Transferase</keyword>
<dbReference type="PANTHER" id="PTHR24058:SF22">
    <property type="entry name" value="DUAL SPECIFICITY TYROSINE-PHOSPHORYLATION-REGULATED KINASE 4"/>
    <property type="match status" value="1"/>
</dbReference>
<evidence type="ECO:0000313" key="15">
    <source>
        <dbReference type="Proteomes" id="UP000051952"/>
    </source>
</evidence>
<gene>
    <name evidence="14" type="ORF">BSAL_61130</name>
</gene>
<dbReference type="EC" id="2.7.12.1" evidence="2"/>
<dbReference type="OrthoDB" id="9332038at2759"/>
<dbReference type="PROSITE" id="PS00107">
    <property type="entry name" value="PROTEIN_KINASE_ATP"/>
    <property type="match status" value="1"/>
</dbReference>
<comment type="catalytic activity">
    <reaction evidence="8">
        <text>L-seryl-[protein] + ATP = O-phospho-L-seryl-[protein] + ADP + H(+)</text>
        <dbReference type="Rhea" id="RHEA:17989"/>
        <dbReference type="Rhea" id="RHEA-COMP:9863"/>
        <dbReference type="Rhea" id="RHEA-COMP:11604"/>
        <dbReference type="ChEBI" id="CHEBI:15378"/>
        <dbReference type="ChEBI" id="CHEBI:29999"/>
        <dbReference type="ChEBI" id="CHEBI:30616"/>
        <dbReference type="ChEBI" id="CHEBI:83421"/>
        <dbReference type="ChEBI" id="CHEBI:456216"/>
        <dbReference type="EC" id="2.7.12.1"/>
    </reaction>
</comment>
<dbReference type="PANTHER" id="PTHR24058">
    <property type="entry name" value="DUAL SPECIFICITY PROTEIN KINASE"/>
    <property type="match status" value="1"/>
</dbReference>
<dbReference type="GO" id="GO:0005856">
    <property type="term" value="C:cytoskeleton"/>
    <property type="evidence" value="ECO:0007669"/>
    <property type="project" value="TreeGrafter"/>
</dbReference>
<keyword evidence="3" id="KW-0723">Serine/threonine-protein kinase</keyword>
<proteinExistence type="inferred from homology"/>
<dbReference type="InterPro" id="IPR008271">
    <property type="entry name" value="Ser/Thr_kinase_AS"/>
</dbReference>
<comment type="similarity">
    <text evidence="1">Belongs to the protein kinase superfamily. CMGC Ser/Thr protein kinase family. MNB/DYRK subfamily.</text>
</comment>
<keyword evidence="7 11" id="KW-0067">ATP-binding</keyword>
<reference evidence="15" key="1">
    <citation type="submission" date="2015-09" db="EMBL/GenBank/DDBJ databases">
        <authorList>
            <consortium name="Pathogen Informatics"/>
        </authorList>
    </citation>
    <scope>NUCLEOTIDE SEQUENCE [LARGE SCALE GENOMIC DNA]</scope>
    <source>
        <strain evidence="15">Lake Konstanz</strain>
    </source>
</reference>
<evidence type="ECO:0000256" key="10">
    <source>
        <dbReference type="ARBA" id="ARBA00051680"/>
    </source>
</evidence>
<dbReference type="VEuPathDB" id="TriTrypDB:BSAL_61130"/>
<dbReference type="InterPro" id="IPR017441">
    <property type="entry name" value="Protein_kinase_ATP_BS"/>
</dbReference>
<dbReference type="Gene3D" id="3.30.10.30">
    <property type="entry name" value="DYRK"/>
    <property type="match status" value="1"/>
</dbReference>
<evidence type="ECO:0000256" key="5">
    <source>
        <dbReference type="ARBA" id="ARBA00022741"/>
    </source>
</evidence>
<feature type="domain" description="Protein kinase" evidence="13">
    <location>
        <begin position="193"/>
        <end position="497"/>
    </location>
</feature>
<dbReference type="InterPro" id="IPR042521">
    <property type="entry name" value="DYRK"/>
</dbReference>
<dbReference type="Pfam" id="PF00069">
    <property type="entry name" value="Pkinase"/>
    <property type="match status" value="1"/>
</dbReference>
<evidence type="ECO:0000313" key="14">
    <source>
        <dbReference type="EMBL" id="CUF29479.1"/>
    </source>
</evidence>
<dbReference type="InterPro" id="IPR000719">
    <property type="entry name" value="Prot_kinase_dom"/>
</dbReference>
<dbReference type="Gene3D" id="3.30.200.20">
    <property type="entry name" value="Phosphorylase Kinase, domain 1"/>
    <property type="match status" value="1"/>
</dbReference>
<evidence type="ECO:0000256" key="4">
    <source>
        <dbReference type="ARBA" id="ARBA00022679"/>
    </source>
</evidence>
<sequence length="546" mass="60614">MSSIMKPQRPPGEPKPSSINALNPRSQKMIAGMEQLMQQASSLGVVPGSKASPRAILSDVSNISARSSSVKKPFGSLAPPMMSVPKPPLTTASAAAAILSDDKIISARSRSSPVISSSTRSMSPNTALTRYASALSAFEKREILTFEEVFCVGETARKIQPPPNAPAGTNNFGFDDDKGDYKVVNDDHVNYRYQIISELGRGSFGQVSKALDHKTKQIVALKIIKNKKKFHDQALIEVELLKHLRDHDSHEKYHIVKLVDNFIFRNHMCIIFELHGMNLYELCKANRFAPMNIPVIKHFGKQLLHTLQYLYTQRVVHCDMKPENILLKSGSKSTIKVIDFGSSCFENQKLYTYIQSRFYRAPEVMLGVPYTTAIDMWSIGCILAELANGYPIFPGESEVEQMCCLMEYLGVPPKTLVDRGSRKKNFFDANGTPKLPANSRGKIRRPSTKDLSSFLRVSAANLNDPEGGLFVDFIAKCLAWDPNNRWTPMQAMQHPWIAGASSTEAPKETQSARPVHGASLLQNVDGGNSPRVILPQLPQTTRRRVI</sequence>
<evidence type="ECO:0000256" key="9">
    <source>
        <dbReference type="ARBA" id="ARBA00049308"/>
    </source>
</evidence>
<evidence type="ECO:0000256" key="7">
    <source>
        <dbReference type="ARBA" id="ARBA00022840"/>
    </source>
</evidence>
<evidence type="ECO:0000256" key="3">
    <source>
        <dbReference type="ARBA" id="ARBA00022527"/>
    </source>
</evidence>
<dbReference type="SUPFAM" id="SSF56112">
    <property type="entry name" value="Protein kinase-like (PK-like)"/>
    <property type="match status" value="1"/>
</dbReference>
<protein>
    <recommendedName>
        <fullName evidence="2">dual-specificity kinase</fullName>
        <ecNumber evidence="2">2.7.12.1</ecNumber>
    </recommendedName>
</protein>
<feature type="region of interest" description="Disordered" evidence="12">
    <location>
        <begin position="1"/>
        <end position="22"/>
    </location>
</feature>
<evidence type="ECO:0000256" key="6">
    <source>
        <dbReference type="ARBA" id="ARBA00022777"/>
    </source>
</evidence>
<dbReference type="GO" id="GO:0004674">
    <property type="term" value="F:protein serine/threonine kinase activity"/>
    <property type="evidence" value="ECO:0007669"/>
    <property type="project" value="UniProtKB-KW"/>
</dbReference>
<feature type="binding site" evidence="11">
    <location>
        <position position="222"/>
    </location>
    <ligand>
        <name>ATP</name>
        <dbReference type="ChEBI" id="CHEBI:30616"/>
    </ligand>
</feature>
<evidence type="ECO:0000256" key="11">
    <source>
        <dbReference type="PROSITE-ProRule" id="PRU10141"/>
    </source>
</evidence>
<evidence type="ECO:0000256" key="8">
    <source>
        <dbReference type="ARBA" id="ARBA00049003"/>
    </source>
</evidence>
<dbReference type="InterPro" id="IPR011009">
    <property type="entry name" value="Kinase-like_dom_sf"/>
</dbReference>
<dbReference type="Proteomes" id="UP000051952">
    <property type="component" value="Unassembled WGS sequence"/>
</dbReference>
<dbReference type="Gene3D" id="1.10.510.10">
    <property type="entry name" value="Transferase(Phosphotransferase) domain 1"/>
    <property type="match status" value="1"/>
</dbReference>
<comment type="catalytic activity">
    <reaction evidence="9">
        <text>L-threonyl-[protein] + ATP = O-phospho-L-threonyl-[protein] + ADP + H(+)</text>
        <dbReference type="Rhea" id="RHEA:46608"/>
        <dbReference type="Rhea" id="RHEA-COMP:11060"/>
        <dbReference type="Rhea" id="RHEA-COMP:11605"/>
        <dbReference type="ChEBI" id="CHEBI:15378"/>
        <dbReference type="ChEBI" id="CHEBI:30013"/>
        <dbReference type="ChEBI" id="CHEBI:30616"/>
        <dbReference type="ChEBI" id="CHEBI:61977"/>
        <dbReference type="ChEBI" id="CHEBI:456216"/>
        <dbReference type="EC" id="2.7.12.1"/>
    </reaction>
</comment>
<dbReference type="EMBL" id="CYKH01000289">
    <property type="protein sequence ID" value="CUF29479.1"/>
    <property type="molecule type" value="Genomic_DNA"/>
</dbReference>
<evidence type="ECO:0000256" key="12">
    <source>
        <dbReference type="SAM" id="MobiDB-lite"/>
    </source>
</evidence>
<organism evidence="14 15">
    <name type="scientific">Bodo saltans</name>
    <name type="common">Flagellated protozoan</name>
    <dbReference type="NCBI Taxonomy" id="75058"/>
    <lineage>
        <taxon>Eukaryota</taxon>
        <taxon>Discoba</taxon>
        <taxon>Euglenozoa</taxon>
        <taxon>Kinetoplastea</taxon>
        <taxon>Metakinetoplastina</taxon>
        <taxon>Eubodonida</taxon>
        <taxon>Bodonidae</taxon>
        <taxon>Bodo</taxon>
    </lineage>
</organism>
<dbReference type="PROSITE" id="PS50011">
    <property type="entry name" value="PROTEIN_KINASE_DOM"/>
    <property type="match status" value="1"/>
</dbReference>
<name>A0A0S4IUF2_BODSA</name>
<dbReference type="PROSITE" id="PS00108">
    <property type="entry name" value="PROTEIN_KINASE_ST"/>
    <property type="match status" value="1"/>
</dbReference>
<dbReference type="AlphaFoldDB" id="A0A0S4IUF2"/>
<dbReference type="GO" id="GO:0005524">
    <property type="term" value="F:ATP binding"/>
    <property type="evidence" value="ECO:0007669"/>
    <property type="project" value="UniProtKB-UniRule"/>
</dbReference>
<keyword evidence="5 11" id="KW-0547">Nucleotide-binding</keyword>
<dbReference type="GO" id="GO:0005737">
    <property type="term" value="C:cytoplasm"/>
    <property type="evidence" value="ECO:0007669"/>
    <property type="project" value="TreeGrafter"/>
</dbReference>